<dbReference type="EMBL" id="JAAXOW010000001">
    <property type="protein sequence ID" value="NKX92047.1"/>
    <property type="molecule type" value="Genomic_DNA"/>
</dbReference>
<feature type="transmembrane region" description="Helical" evidence="2">
    <location>
        <begin position="55"/>
        <end position="79"/>
    </location>
</feature>
<feature type="region of interest" description="Disordered" evidence="1">
    <location>
        <begin position="171"/>
        <end position="256"/>
    </location>
</feature>
<dbReference type="AlphaFoldDB" id="A0A9X5FC78"/>
<organism evidence="3 4">
    <name type="scientific">Sanguibacter hominis ATCC BAA-789</name>
    <dbReference type="NCBI Taxonomy" id="1312740"/>
    <lineage>
        <taxon>Bacteria</taxon>
        <taxon>Bacillati</taxon>
        <taxon>Actinomycetota</taxon>
        <taxon>Actinomycetes</taxon>
        <taxon>Micrococcales</taxon>
        <taxon>Sanguibacteraceae</taxon>
        <taxon>Sanguibacter</taxon>
    </lineage>
</organism>
<dbReference type="Proteomes" id="UP000774283">
    <property type="component" value="Unassembled WGS sequence"/>
</dbReference>
<accession>A0A9X5FC78</accession>
<name>A0A9X5FC78_9MICO</name>
<keyword evidence="2" id="KW-0472">Membrane</keyword>
<evidence type="ECO:0000313" key="3">
    <source>
        <dbReference type="EMBL" id="NKX92047.1"/>
    </source>
</evidence>
<evidence type="ECO:0000256" key="1">
    <source>
        <dbReference type="SAM" id="MobiDB-lite"/>
    </source>
</evidence>
<reference evidence="3 4" key="1">
    <citation type="submission" date="2020-04" db="EMBL/GenBank/DDBJ databases">
        <title>MicrobeNet Type strains.</title>
        <authorList>
            <person name="Nicholson A.C."/>
        </authorList>
    </citation>
    <scope>NUCLEOTIDE SEQUENCE [LARGE SCALE GENOMIC DNA]</scope>
    <source>
        <strain evidence="3 4">ATCC BAA-789</strain>
    </source>
</reference>
<evidence type="ECO:0000256" key="2">
    <source>
        <dbReference type="SAM" id="Phobius"/>
    </source>
</evidence>
<evidence type="ECO:0000313" key="4">
    <source>
        <dbReference type="Proteomes" id="UP000774283"/>
    </source>
</evidence>
<protein>
    <submittedName>
        <fullName evidence="3">Uncharacterized protein</fullName>
    </submittedName>
</protein>
<dbReference type="RefSeq" id="WP_168446131.1">
    <property type="nucleotide sequence ID" value="NZ_JAAXOW010000001.1"/>
</dbReference>
<sequence>MYGHHVRTVEERLADPSWTRPKSWLLLVPLLSLGTLSFVWFWMRANLDPEEKGRYELWAWVWGFVALGGGTLGGGGLFFGTADEIAVSAVIWILRVTSVVHAWAMNQRRLERMARREVGVEVAMIAAAQARGARAGGPAQRFPTSHLATATVPEGYDPRLAASFPQVYAGAEDAGVPPRPEPPLAAPRPAPPVDPAAHGRVLEPPPYPGAAAPVGSLPPERVPDVEPEPQRWMPVAPPRPGDPHAPRRGPGRRLDL</sequence>
<keyword evidence="2" id="KW-0812">Transmembrane</keyword>
<feature type="transmembrane region" description="Helical" evidence="2">
    <location>
        <begin position="85"/>
        <end position="106"/>
    </location>
</feature>
<feature type="transmembrane region" description="Helical" evidence="2">
    <location>
        <begin position="24"/>
        <end position="43"/>
    </location>
</feature>
<proteinExistence type="predicted"/>
<gene>
    <name evidence="3" type="ORF">HF995_01955</name>
</gene>
<keyword evidence="2" id="KW-1133">Transmembrane helix</keyword>
<feature type="compositionally biased region" description="Pro residues" evidence="1">
    <location>
        <begin position="177"/>
        <end position="194"/>
    </location>
</feature>
<comment type="caution">
    <text evidence="3">The sequence shown here is derived from an EMBL/GenBank/DDBJ whole genome shotgun (WGS) entry which is preliminary data.</text>
</comment>
<keyword evidence="4" id="KW-1185">Reference proteome</keyword>
<feature type="compositionally biased region" description="Basic residues" evidence="1">
    <location>
        <begin position="246"/>
        <end position="256"/>
    </location>
</feature>